<reference evidence="3" key="1">
    <citation type="submission" date="2009-11" db="EMBL/GenBank/DDBJ databases">
        <title>The complete chromosome 1 of Sphaerobacter thermophilus DSM 20745.</title>
        <authorList>
            <person name="Lucas S."/>
            <person name="Copeland A."/>
            <person name="Lapidus A."/>
            <person name="Glavina del Rio T."/>
            <person name="Dalin E."/>
            <person name="Tice H."/>
            <person name="Bruce D."/>
            <person name="Goodwin L."/>
            <person name="Pitluck S."/>
            <person name="Kyrpides N."/>
            <person name="Mavromatis K."/>
            <person name="Ivanova N."/>
            <person name="Mikhailova N."/>
            <person name="LaButti K.M."/>
            <person name="Clum A."/>
            <person name="Sun H.I."/>
            <person name="Brettin T."/>
            <person name="Detter J.C."/>
            <person name="Han C."/>
            <person name="Larimer F."/>
            <person name="Land M."/>
            <person name="Hauser L."/>
            <person name="Markowitz V."/>
            <person name="Cheng J.F."/>
            <person name="Hugenholtz P."/>
            <person name="Woyke T."/>
            <person name="Wu D."/>
            <person name="Steenblock K."/>
            <person name="Schneider S."/>
            <person name="Pukall R."/>
            <person name="Goeker M."/>
            <person name="Klenk H.P."/>
            <person name="Eisen J.A."/>
        </authorList>
    </citation>
    <scope>NUCLEOTIDE SEQUENCE [LARGE SCALE GENOMIC DNA]</scope>
    <source>
        <strain evidence="3">ATCC 49802 / DSM 20745 / S 6022</strain>
    </source>
</reference>
<dbReference type="HOGENOM" id="CLU_2071640_0_0_0"/>
<feature type="compositionally biased region" description="Low complexity" evidence="1">
    <location>
        <begin position="75"/>
        <end position="85"/>
    </location>
</feature>
<sequence length="118" mass="12281">MSGLALPPLLALALVTQAQDAVSHVARGMLGGLFNKLVAPLVFTSVIEYPAVLILAHWRPTLAGNRFLPSRVPASGPTTTPTSSGRCVGSGDAGDERITWIREAAGCASEASTKRGRE</sequence>
<dbReference type="STRING" id="479434.Sthe_0846"/>
<keyword evidence="3" id="KW-1185">Reference proteome</keyword>
<reference evidence="2 3" key="2">
    <citation type="journal article" date="2010" name="Stand. Genomic Sci.">
        <title>Complete genome sequence of Desulfohalobium retbaense type strain (HR(100)).</title>
        <authorList>
            <person name="Spring S."/>
            <person name="Nolan M."/>
            <person name="Lapidus A."/>
            <person name="Glavina Del Rio T."/>
            <person name="Copeland A."/>
            <person name="Tice H."/>
            <person name="Cheng J.F."/>
            <person name="Lucas S."/>
            <person name="Land M."/>
            <person name="Chen F."/>
            <person name="Bruce D."/>
            <person name="Goodwin L."/>
            <person name="Pitluck S."/>
            <person name="Ivanova N."/>
            <person name="Mavromatis K."/>
            <person name="Mikhailova N."/>
            <person name="Pati A."/>
            <person name="Chen A."/>
            <person name="Palaniappan K."/>
            <person name="Hauser L."/>
            <person name="Chang Y.J."/>
            <person name="Jeffries C.D."/>
            <person name="Munk C."/>
            <person name="Kiss H."/>
            <person name="Chain P."/>
            <person name="Han C."/>
            <person name="Brettin T."/>
            <person name="Detter J.C."/>
            <person name="Schuler E."/>
            <person name="Goker M."/>
            <person name="Rohde M."/>
            <person name="Bristow J."/>
            <person name="Eisen J.A."/>
            <person name="Markowitz V."/>
            <person name="Hugenholtz P."/>
            <person name="Kyrpides N.C."/>
            <person name="Klenk H.P."/>
        </authorList>
    </citation>
    <scope>NUCLEOTIDE SEQUENCE [LARGE SCALE GENOMIC DNA]</scope>
    <source>
        <strain evidence="3">ATCC 49802 / DSM 20745 / S 6022</strain>
    </source>
</reference>
<protein>
    <submittedName>
        <fullName evidence="2">Uncharacterized protein</fullName>
    </submittedName>
</protein>
<feature type="region of interest" description="Disordered" evidence="1">
    <location>
        <begin position="71"/>
        <end position="92"/>
    </location>
</feature>
<gene>
    <name evidence="2" type="ordered locus">Sthe_0846</name>
</gene>
<dbReference type="EMBL" id="CP001823">
    <property type="protein sequence ID" value="ACZ38283.1"/>
    <property type="molecule type" value="Genomic_DNA"/>
</dbReference>
<evidence type="ECO:0000256" key="1">
    <source>
        <dbReference type="SAM" id="MobiDB-lite"/>
    </source>
</evidence>
<dbReference type="Proteomes" id="UP000002027">
    <property type="component" value="Chromosome 1"/>
</dbReference>
<organism evidence="2 3">
    <name type="scientific">Sphaerobacter thermophilus (strain ATCC 49802 / DSM 20745 / KCCM 41009 / NCIMB 13125 / S 6022)</name>
    <dbReference type="NCBI Taxonomy" id="479434"/>
    <lineage>
        <taxon>Bacteria</taxon>
        <taxon>Pseudomonadati</taxon>
        <taxon>Thermomicrobiota</taxon>
        <taxon>Thermomicrobia</taxon>
        <taxon>Sphaerobacterales</taxon>
        <taxon>Sphaerobacterineae</taxon>
        <taxon>Sphaerobacteraceae</taxon>
        <taxon>Sphaerobacter</taxon>
    </lineage>
</organism>
<dbReference type="KEGG" id="sti:Sthe_0846"/>
<proteinExistence type="predicted"/>
<evidence type="ECO:0000313" key="3">
    <source>
        <dbReference type="Proteomes" id="UP000002027"/>
    </source>
</evidence>
<accession>D1C216</accession>
<dbReference type="AlphaFoldDB" id="D1C216"/>
<evidence type="ECO:0000313" key="2">
    <source>
        <dbReference type="EMBL" id="ACZ38283.1"/>
    </source>
</evidence>
<name>D1C216_SPHTD</name>
<dbReference type="InParanoid" id="D1C216"/>